<gene>
    <name evidence="1" type="ORF">EB796_010125</name>
</gene>
<evidence type="ECO:0000313" key="1">
    <source>
        <dbReference type="EMBL" id="KAF6031575.1"/>
    </source>
</evidence>
<sequence length="92" mass="9993">MAQAQTEKRVVIVGDSLVQRLAHHIKHIGGKQWSWYQPVHLEDVGGARLPTNHPHICVVVCGGNDIGKGQCPAQLAEALVSRVKSRAEVVVI</sequence>
<keyword evidence="2" id="KW-1185">Reference proteome</keyword>
<dbReference type="SUPFAM" id="SSF52266">
    <property type="entry name" value="SGNH hydrolase"/>
    <property type="match status" value="1"/>
</dbReference>
<protein>
    <submittedName>
        <fullName evidence="1">Uncharacterized protein</fullName>
    </submittedName>
</protein>
<dbReference type="Proteomes" id="UP000593567">
    <property type="component" value="Unassembled WGS sequence"/>
</dbReference>
<reference evidence="1" key="1">
    <citation type="submission" date="2020-06" db="EMBL/GenBank/DDBJ databases">
        <title>Draft genome of Bugula neritina, a colonial animal packing powerful symbionts and potential medicines.</title>
        <authorList>
            <person name="Rayko M."/>
        </authorList>
    </citation>
    <scope>NUCLEOTIDE SEQUENCE [LARGE SCALE GENOMIC DNA]</scope>
    <source>
        <strain evidence="1">Kwan_BN1</strain>
    </source>
</reference>
<dbReference type="InterPro" id="IPR036514">
    <property type="entry name" value="SGNH_hydro_sf"/>
</dbReference>
<evidence type="ECO:0000313" key="2">
    <source>
        <dbReference type="Proteomes" id="UP000593567"/>
    </source>
</evidence>
<dbReference type="Gene3D" id="3.40.50.1110">
    <property type="entry name" value="SGNH hydrolase"/>
    <property type="match status" value="1"/>
</dbReference>
<dbReference type="AlphaFoldDB" id="A0A7J7K076"/>
<name>A0A7J7K076_BUGNE</name>
<dbReference type="EMBL" id="VXIV02001588">
    <property type="protein sequence ID" value="KAF6031575.1"/>
    <property type="molecule type" value="Genomic_DNA"/>
</dbReference>
<accession>A0A7J7K076</accession>
<comment type="caution">
    <text evidence="1">The sequence shown here is derived from an EMBL/GenBank/DDBJ whole genome shotgun (WGS) entry which is preliminary data.</text>
</comment>
<organism evidence="1 2">
    <name type="scientific">Bugula neritina</name>
    <name type="common">Brown bryozoan</name>
    <name type="synonym">Sertularia neritina</name>
    <dbReference type="NCBI Taxonomy" id="10212"/>
    <lineage>
        <taxon>Eukaryota</taxon>
        <taxon>Metazoa</taxon>
        <taxon>Spiralia</taxon>
        <taxon>Lophotrochozoa</taxon>
        <taxon>Bryozoa</taxon>
        <taxon>Gymnolaemata</taxon>
        <taxon>Cheilostomatida</taxon>
        <taxon>Flustrina</taxon>
        <taxon>Buguloidea</taxon>
        <taxon>Bugulidae</taxon>
        <taxon>Bugula</taxon>
    </lineage>
</organism>
<proteinExistence type="predicted"/>